<reference evidence="2" key="1">
    <citation type="submission" date="2021-06" db="EMBL/GenBank/DDBJ databases">
        <title>Comparative genomics, transcriptomics and evolutionary studies reveal genomic signatures of adaptation to plant cell wall in hemibiotrophic fungi.</title>
        <authorList>
            <consortium name="DOE Joint Genome Institute"/>
            <person name="Baroncelli R."/>
            <person name="Diaz J.F."/>
            <person name="Benocci T."/>
            <person name="Peng M."/>
            <person name="Battaglia E."/>
            <person name="Haridas S."/>
            <person name="Andreopoulos W."/>
            <person name="Labutti K."/>
            <person name="Pangilinan J."/>
            <person name="Floch G.L."/>
            <person name="Makela M.R."/>
            <person name="Henrissat B."/>
            <person name="Grigoriev I.V."/>
            <person name="Crouch J.A."/>
            <person name="De Vries R.P."/>
            <person name="Sukno S.A."/>
            <person name="Thon M.R."/>
        </authorList>
    </citation>
    <scope>NUCLEOTIDE SEQUENCE</scope>
    <source>
        <strain evidence="2">MAFF235873</strain>
    </source>
</reference>
<evidence type="ECO:0000256" key="1">
    <source>
        <dbReference type="SAM" id="MobiDB-lite"/>
    </source>
</evidence>
<feature type="region of interest" description="Disordered" evidence="1">
    <location>
        <begin position="218"/>
        <end position="238"/>
    </location>
</feature>
<accession>A0AAD9HVP3</accession>
<feature type="compositionally biased region" description="Polar residues" evidence="1">
    <location>
        <begin position="56"/>
        <end position="69"/>
    </location>
</feature>
<protein>
    <submittedName>
        <fullName evidence="2">Uncharacterized protein</fullName>
    </submittedName>
</protein>
<proteinExistence type="predicted"/>
<feature type="compositionally biased region" description="Basic residues" evidence="1">
    <location>
        <begin position="105"/>
        <end position="120"/>
    </location>
</feature>
<dbReference type="AlphaFoldDB" id="A0AAD9HVP3"/>
<feature type="compositionally biased region" description="Pro residues" evidence="1">
    <location>
        <begin position="224"/>
        <end position="235"/>
    </location>
</feature>
<evidence type="ECO:0000313" key="3">
    <source>
        <dbReference type="Proteomes" id="UP001232148"/>
    </source>
</evidence>
<keyword evidence="3" id="KW-1185">Reference proteome</keyword>
<comment type="caution">
    <text evidence="2">The sequence shown here is derived from an EMBL/GenBank/DDBJ whole genome shotgun (WGS) entry which is preliminary data.</text>
</comment>
<dbReference type="Proteomes" id="UP001232148">
    <property type="component" value="Unassembled WGS sequence"/>
</dbReference>
<feature type="region of interest" description="Disordered" evidence="1">
    <location>
        <begin position="43"/>
        <end position="72"/>
    </location>
</feature>
<feature type="region of interest" description="Disordered" evidence="1">
    <location>
        <begin position="101"/>
        <end position="129"/>
    </location>
</feature>
<evidence type="ECO:0000313" key="2">
    <source>
        <dbReference type="EMBL" id="KAK2035417.1"/>
    </source>
</evidence>
<dbReference type="EMBL" id="MU842808">
    <property type="protein sequence ID" value="KAK2035417.1"/>
    <property type="molecule type" value="Genomic_DNA"/>
</dbReference>
<gene>
    <name evidence="2" type="ORF">LX32DRAFT_53</name>
</gene>
<name>A0AAD9HVP3_9PEZI</name>
<organism evidence="2 3">
    <name type="scientific">Colletotrichum zoysiae</name>
    <dbReference type="NCBI Taxonomy" id="1216348"/>
    <lineage>
        <taxon>Eukaryota</taxon>
        <taxon>Fungi</taxon>
        <taxon>Dikarya</taxon>
        <taxon>Ascomycota</taxon>
        <taxon>Pezizomycotina</taxon>
        <taxon>Sordariomycetes</taxon>
        <taxon>Hypocreomycetidae</taxon>
        <taxon>Glomerellales</taxon>
        <taxon>Glomerellaceae</taxon>
        <taxon>Colletotrichum</taxon>
        <taxon>Colletotrichum graminicola species complex</taxon>
    </lineage>
</organism>
<sequence>MEESGMRSAVEGKPQRYVVVFAHKTNFQAAKNGADGCRADNNTTRHTCPHTKKASSSRFPSRIPTSHQRLQQHRPPLRILSLSGLSIQLAAVAKRRPPVLASHSAWRHTRQGAKTRKKTHAARDKGGWMDGFKKGSRSFSLYHSNSLGSRGAGLREALSPARRVPMTLRRLGRFYSLLRMSTEFTKVMYNNISTSRRWGIRGPLTWLSAGLSLPPLLPSRSAHPRPPVPTPPRLPVPTLSAKTVHTTTKGPEGVMCAKDISTWLCVGR</sequence>